<dbReference type="SUPFAM" id="SSF50447">
    <property type="entry name" value="Translation proteins"/>
    <property type="match status" value="1"/>
</dbReference>
<keyword evidence="4 5" id="KW-0143">Chaperone</keyword>
<dbReference type="AlphaFoldDB" id="A0A974WN47"/>
<comment type="subcellular location">
    <subcellularLocation>
        <location evidence="5">Cytoplasm</location>
    </subcellularLocation>
</comment>
<comment type="domain">
    <text evidence="5">The PRC barrel domain binds ribosomal protein uS19.</text>
</comment>
<organism evidence="8 9">
    <name type="scientific">Fulvivirga lutea</name>
    <dbReference type="NCBI Taxonomy" id="2810512"/>
    <lineage>
        <taxon>Bacteria</taxon>
        <taxon>Pseudomonadati</taxon>
        <taxon>Bacteroidota</taxon>
        <taxon>Cytophagia</taxon>
        <taxon>Cytophagales</taxon>
        <taxon>Fulvivirgaceae</taxon>
        <taxon>Fulvivirga</taxon>
    </lineage>
</organism>
<dbReference type="PANTHER" id="PTHR33692">
    <property type="entry name" value="RIBOSOME MATURATION FACTOR RIMM"/>
    <property type="match status" value="1"/>
</dbReference>
<evidence type="ECO:0000313" key="8">
    <source>
        <dbReference type="EMBL" id="QSE98523.1"/>
    </source>
</evidence>
<dbReference type="Gene3D" id="2.40.30.60">
    <property type="entry name" value="RimM"/>
    <property type="match status" value="1"/>
</dbReference>
<dbReference type="SUPFAM" id="SSF50346">
    <property type="entry name" value="PRC-barrel domain"/>
    <property type="match status" value="1"/>
</dbReference>
<gene>
    <name evidence="5 8" type="primary">rimM</name>
    <name evidence="8" type="ORF">JR347_05430</name>
</gene>
<keyword evidence="1 5" id="KW-0963">Cytoplasm</keyword>
<keyword evidence="9" id="KW-1185">Reference proteome</keyword>
<evidence type="ECO:0000256" key="2">
    <source>
        <dbReference type="ARBA" id="ARBA00022517"/>
    </source>
</evidence>
<dbReference type="Gene3D" id="2.30.30.240">
    <property type="entry name" value="PRC-barrel domain"/>
    <property type="match status" value="1"/>
</dbReference>
<dbReference type="Pfam" id="PF01782">
    <property type="entry name" value="RimM"/>
    <property type="match status" value="1"/>
</dbReference>
<dbReference type="NCBIfam" id="TIGR02273">
    <property type="entry name" value="16S_RimM"/>
    <property type="match status" value="1"/>
</dbReference>
<evidence type="ECO:0000256" key="4">
    <source>
        <dbReference type="ARBA" id="ARBA00023186"/>
    </source>
</evidence>
<dbReference type="PANTHER" id="PTHR33692:SF1">
    <property type="entry name" value="RIBOSOME MATURATION FACTOR RIMM"/>
    <property type="match status" value="1"/>
</dbReference>
<accession>A0A974WN47</accession>
<dbReference type="EMBL" id="CP070608">
    <property type="protein sequence ID" value="QSE98523.1"/>
    <property type="molecule type" value="Genomic_DNA"/>
</dbReference>
<keyword evidence="2 5" id="KW-0690">Ribosome biogenesis</keyword>
<evidence type="ECO:0000256" key="1">
    <source>
        <dbReference type="ARBA" id="ARBA00022490"/>
    </source>
</evidence>
<dbReference type="GO" id="GO:0005840">
    <property type="term" value="C:ribosome"/>
    <property type="evidence" value="ECO:0007669"/>
    <property type="project" value="InterPro"/>
</dbReference>
<evidence type="ECO:0000256" key="5">
    <source>
        <dbReference type="HAMAP-Rule" id="MF_00014"/>
    </source>
</evidence>
<feature type="domain" description="RimM N-terminal" evidence="6">
    <location>
        <begin position="9"/>
        <end position="87"/>
    </location>
</feature>
<evidence type="ECO:0000313" key="9">
    <source>
        <dbReference type="Proteomes" id="UP000662783"/>
    </source>
</evidence>
<evidence type="ECO:0000259" key="7">
    <source>
        <dbReference type="Pfam" id="PF24986"/>
    </source>
</evidence>
<dbReference type="GO" id="GO:0043022">
    <property type="term" value="F:ribosome binding"/>
    <property type="evidence" value="ECO:0007669"/>
    <property type="project" value="InterPro"/>
</dbReference>
<feature type="domain" description="Ribosome maturation factor RimM PRC barrel" evidence="7">
    <location>
        <begin position="102"/>
        <end position="168"/>
    </location>
</feature>
<protein>
    <recommendedName>
        <fullName evidence="5">Ribosome maturation factor RimM</fullName>
    </recommendedName>
</protein>
<evidence type="ECO:0000256" key="3">
    <source>
        <dbReference type="ARBA" id="ARBA00022552"/>
    </source>
</evidence>
<dbReference type="InterPro" id="IPR036976">
    <property type="entry name" value="RimM_N_sf"/>
</dbReference>
<evidence type="ECO:0000259" key="6">
    <source>
        <dbReference type="Pfam" id="PF01782"/>
    </source>
</evidence>
<dbReference type="Pfam" id="PF24986">
    <property type="entry name" value="PRC_RimM"/>
    <property type="match status" value="1"/>
</dbReference>
<keyword evidence="3 5" id="KW-0698">rRNA processing</keyword>
<proteinExistence type="inferred from homology"/>
<dbReference type="KEGG" id="fuv:JR347_05430"/>
<dbReference type="InterPro" id="IPR011033">
    <property type="entry name" value="PRC_barrel-like_sf"/>
</dbReference>
<reference evidence="8" key="1">
    <citation type="submission" date="2021-02" db="EMBL/GenBank/DDBJ databases">
        <title>Fulvivirga sp. S481 isolated from sea water.</title>
        <authorList>
            <person name="Bae S.S."/>
            <person name="Baek K."/>
        </authorList>
    </citation>
    <scope>NUCLEOTIDE SEQUENCE</scope>
    <source>
        <strain evidence="8">S481</strain>
    </source>
</reference>
<dbReference type="InterPro" id="IPR009000">
    <property type="entry name" value="Transl_B-barrel_sf"/>
</dbReference>
<dbReference type="GO" id="GO:0042274">
    <property type="term" value="P:ribosomal small subunit biogenesis"/>
    <property type="evidence" value="ECO:0007669"/>
    <property type="project" value="UniProtKB-UniRule"/>
</dbReference>
<dbReference type="InterPro" id="IPR056792">
    <property type="entry name" value="PRC_RimM"/>
</dbReference>
<comment type="subunit">
    <text evidence="5">Binds ribosomal protein uS19.</text>
</comment>
<dbReference type="InterPro" id="IPR011961">
    <property type="entry name" value="RimM"/>
</dbReference>
<comment type="function">
    <text evidence="5">An accessory protein needed during the final step in the assembly of 30S ribosomal subunit, possibly for assembly of the head region. Essential for efficient processing of 16S rRNA. May be needed both before and after RbfA during the maturation of 16S rRNA. It has affinity for free ribosomal 30S subunits but not for 70S ribosomes.</text>
</comment>
<dbReference type="GO" id="GO:0006364">
    <property type="term" value="P:rRNA processing"/>
    <property type="evidence" value="ECO:0007669"/>
    <property type="project" value="UniProtKB-UniRule"/>
</dbReference>
<dbReference type="Proteomes" id="UP000662783">
    <property type="component" value="Chromosome"/>
</dbReference>
<dbReference type="HAMAP" id="MF_00014">
    <property type="entry name" value="Ribosome_mat_RimM"/>
    <property type="match status" value="1"/>
</dbReference>
<sequence>MNIDACYQLGYVIKKHGTHGELSVFIDADFPEEYSELESVFVEINNKLVPFFIEYIQIRGNKAVIKFEDVDDQESASDLKSCAIYLPLSTLPKLDDNQFYYHEIKGYTIEDTHHGQLGPIVDVVTTTKQDLIVVDYQGKEVLVPVNDEIIGSVDHENKLLKVTLPDGLLDVYLD</sequence>
<dbReference type="GO" id="GO:0005737">
    <property type="term" value="C:cytoplasm"/>
    <property type="evidence" value="ECO:0007669"/>
    <property type="project" value="UniProtKB-SubCell"/>
</dbReference>
<name>A0A974WN47_9BACT</name>
<dbReference type="InterPro" id="IPR002676">
    <property type="entry name" value="RimM_N"/>
</dbReference>
<comment type="similarity">
    <text evidence="5">Belongs to the RimM family.</text>
</comment>